<dbReference type="EMBL" id="CM046389">
    <property type="protein sequence ID" value="KAI8566507.1"/>
    <property type="molecule type" value="Genomic_DNA"/>
</dbReference>
<comment type="caution">
    <text evidence="1">The sequence shown here is derived from an EMBL/GenBank/DDBJ whole genome shotgun (WGS) entry which is preliminary data.</text>
</comment>
<organism evidence="1 2">
    <name type="scientific">Rhododendron molle</name>
    <name type="common">Chinese azalea</name>
    <name type="synonym">Azalea mollis</name>
    <dbReference type="NCBI Taxonomy" id="49168"/>
    <lineage>
        <taxon>Eukaryota</taxon>
        <taxon>Viridiplantae</taxon>
        <taxon>Streptophyta</taxon>
        <taxon>Embryophyta</taxon>
        <taxon>Tracheophyta</taxon>
        <taxon>Spermatophyta</taxon>
        <taxon>Magnoliopsida</taxon>
        <taxon>eudicotyledons</taxon>
        <taxon>Gunneridae</taxon>
        <taxon>Pentapetalae</taxon>
        <taxon>asterids</taxon>
        <taxon>Ericales</taxon>
        <taxon>Ericaceae</taxon>
        <taxon>Ericoideae</taxon>
        <taxon>Rhodoreae</taxon>
        <taxon>Rhododendron</taxon>
    </lineage>
</organism>
<name>A0ACC0PNA0_RHOML</name>
<keyword evidence="2" id="KW-1185">Reference proteome</keyword>
<reference evidence="1" key="1">
    <citation type="submission" date="2022-02" db="EMBL/GenBank/DDBJ databases">
        <title>Plant Genome Project.</title>
        <authorList>
            <person name="Zhang R.-G."/>
        </authorList>
    </citation>
    <scope>NUCLEOTIDE SEQUENCE</scope>
    <source>
        <strain evidence="1">AT1</strain>
    </source>
</reference>
<sequence>MLSVSMTSLPPIRLLLFLAYFYHLINGLGFPNIAMDSTEDEHGLLVCVVDFVTKKGTVMVAWKSFKHASVVQVWQNYQLNISPKSAFLSRFQPSVS</sequence>
<dbReference type="Proteomes" id="UP001062846">
    <property type="component" value="Chromosome 2"/>
</dbReference>
<gene>
    <name evidence="1" type="ORF">RHMOL_Rhmol02G0046000</name>
</gene>
<evidence type="ECO:0000313" key="2">
    <source>
        <dbReference type="Proteomes" id="UP001062846"/>
    </source>
</evidence>
<proteinExistence type="predicted"/>
<accession>A0ACC0PNA0</accession>
<evidence type="ECO:0000313" key="1">
    <source>
        <dbReference type="EMBL" id="KAI8566507.1"/>
    </source>
</evidence>
<protein>
    <submittedName>
        <fullName evidence="1">Uncharacterized protein</fullName>
    </submittedName>
</protein>